<feature type="region of interest" description="Disordered" evidence="1">
    <location>
        <begin position="86"/>
        <end position="113"/>
    </location>
</feature>
<feature type="region of interest" description="Disordered" evidence="1">
    <location>
        <begin position="346"/>
        <end position="381"/>
    </location>
</feature>
<evidence type="ECO:0000256" key="2">
    <source>
        <dbReference type="SAM" id="SignalP"/>
    </source>
</evidence>
<name>A0A0K8U8S1_BACLA</name>
<feature type="compositionally biased region" description="Low complexity" evidence="1">
    <location>
        <begin position="127"/>
        <end position="139"/>
    </location>
</feature>
<sequence length="431" mass="45824">MFLLQRFIFALALVLLTLVVLCACAPQSYYASNSYSTGSAPYRASPYRRAGYSPYRDYNREYYDALRQRRLRALADSYKGIYNSISSSTSSRGDSGTSSRGDSGTSSKTQRYYSSSRLPISAVAISASNNDNNGSTSTSLYASDSNDPYNSKYNRYDAYAFDSKRATNSASSARKNKQQEASANSKPRISKADEENAKFAGLRNQEADEENTKTLSHLKRKKLRRCFPFGRDAQGAEVTPPPAEQGRLLWDLNVYNIYNGGGYPPPIYGDSGVGCGGLGGGLGGVGGLASAFAGAGGFGGGGLLSDPIAAAYAPPNRLNNFLQLFAPGILQNALAATARPSLLRPQADTTASGANDLASDPDVDPAYTPVAARPPPVRRPNRVYYDSAGAAPVTPAQLVGGVATTVNGIIQQLTGNVQPVYPGYRSLSYGK</sequence>
<feature type="signal peptide" evidence="2">
    <location>
        <begin position="1"/>
        <end position="24"/>
    </location>
</feature>
<dbReference type="AlphaFoldDB" id="A0A0K8U8S1"/>
<feature type="region of interest" description="Disordered" evidence="1">
    <location>
        <begin position="127"/>
        <end position="147"/>
    </location>
</feature>
<dbReference type="PROSITE" id="PS51257">
    <property type="entry name" value="PROKAR_LIPOPROTEIN"/>
    <property type="match status" value="1"/>
</dbReference>
<feature type="compositionally biased region" description="Polar residues" evidence="1">
    <location>
        <begin position="167"/>
        <end position="187"/>
    </location>
</feature>
<feature type="region of interest" description="Disordered" evidence="1">
    <location>
        <begin position="167"/>
        <end position="215"/>
    </location>
</feature>
<dbReference type="EMBL" id="GDHF01029599">
    <property type="protein sequence ID" value="JAI22715.1"/>
    <property type="molecule type" value="Transcribed_RNA"/>
</dbReference>
<evidence type="ECO:0000256" key="1">
    <source>
        <dbReference type="SAM" id="MobiDB-lite"/>
    </source>
</evidence>
<keyword evidence="2" id="KW-0732">Signal</keyword>
<organism evidence="3">
    <name type="scientific">Bactrocera latifrons</name>
    <name type="common">Malaysian fruit fly</name>
    <name type="synonym">Chaetodacus latifrons</name>
    <dbReference type="NCBI Taxonomy" id="174628"/>
    <lineage>
        <taxon>Eukaryota</taxon>
        <taxon>Metazoa</taxon>
        <taxon>Ecdysozoa</taxon>
        <taxon>Arthropoda</taxon>
        <taxon>Hexapoda</taxon>
        <taxon>Insecta</taxon>
        <taxon>Pterygota</taxon>
        <taxon>Neoptera</taxon>
        <taxon>Endopterygota</taxon>
        <taxon>Diptera</taxon>
        <taxon>Brachycera</taxon>
        <taxon>Muscomorpha</taxon>
        <taxon>Tephritoidea</taxon>
        <taxon>Tephritidae</taxon>
        <taxon>Bactrocera</taxon>
        <taxon>Bactrocera</taxon>
    </lineage>
</organism>
<gene>
    <name evidence="3" type="ORF">c0_g1_i2</name>
</gene>
<reference evidence="3" key="1">
    <citation type="submission" date="2015-06" db="EMBL/GenBank/DDBJ databases">
        <authorList>
            <person name="Hoefler B.C."/>
            <person name="Straight P.D."/>
        </authorList>
    </citation>
    <scope>NUCLEOTIDE SEQUENCE</scope>
</reference>
<proteinExistence type="predicted"/>
<dbReference type="OrthoDB" id="8065699at2759"/>
<protein>
    <submittedName>
        <fullName evidence="3">Uncharacterized protein</fullName>
    </submittedName>
</protein>
<accession>A0A0K8U8S1</accession>
<feature type="chain" id="PRO_5005520823" evidence="2">
    <location>
        <begin position="25"/>
        <end position="431"/>
    </location>
</feature>
<feature type="compositionally biased region" description="Low complexity" evidence="1">
    <location>
        <begin position="86"/>
        <end position="107"/>
    </location>
</feature>
<evidence type="ECO:0000313" key="3">
    <source>
        <dbReference type="EMBL" id="JAI22715.1"/>
    </source>
</evidence>